<dbReference type="EMBL" id="KV878258">
    <property type="protein sequence ID" value="OJZ80209.1"/>
    <property type="molecule type" value="Genomic_DNA"/>
</dbReference>
<accession>A0A1M3T0C6</accession>
<dbReference type="Proteomes" id="UP000184063">
    <property type="component" value="Unassembled WGS sequence"/>
</dbReference>
<protein>
    <submittedName>
        <fullName evidence="1">Uncharacterized protein</fullName>
    </submittedName>
</protein>
<dbReference type="VEuPathDB" id="FungiDB:ASPFODRAFT_53686"/>
<name>A0A1M3T0C6_ASPLC</name>
<sequence length="107" mass="11980">MYLIPWYHNNLRYSSSLIHRLLFALTLVSIAFRKAMSLPINTAARKAAASTSKSFGAAGNCGESRPGRFETYLPKRLVLQTHHNPDISYGNTERGPRSVPLFHIGHI</sequence>
<evidence type="ECO:0000313" key="2">
    <source>
        <dbReference type="Proteomes" id="UP000184063"/>
    </source>
</evidence>
<proteinExistence type="predicted"/>
<dbReference type="AlphaFoldDB" id="A0A1M3T0C6"/>
<reference evidence="2" key="1">
    <citation type="journal article" date="2017" name="Genome Biol.">
        <title>Comparative genomics reveals high biological diversity and specific adaptations in the industrially and medically important fungal genus Aspergillus.</title>
        <authorList>
            <person name="de Vries R.P."/>
            <person name="Riley R."/>
            <person name="Wiebenga A."/>
            <person name="Aguilar-Osorio G."/>
            <person name="Amillis S."/>
            <person name="Uchima C.A."/>
            <person name="Anderluh G."/>
            <person name="Asadollahi M."/>
            <person name="Askin M."/>
            <person name="Barry K."/>
            <person name="Battaglia E."/>
            <person name="Bayram O."/>
            <person name="Benocci T."/>
            <person name="Braus-Stromeyer S.A."/>
            <person name="Caldana C."/>
            <person name="Canovas D."/>
            <person name="Cerqueira G.C."/>
            <person name="Chen F."/>
            <person name="Chen W."/>
            <person name="Choi C."/>
            <person name="Clum A."/>
            <person name="Dos Santos R.A."/>
            <person name="Damasio A.R."/>
            <person name="Diallinas G."/>
            <person name="Emri T."/>
            <person name="Fekete E."/>
            <person name="Flipphi M."/>
            <person name="Freyberg S."/>
            <person name="Gallo A."/>
            <person name="Gournas C."/>
            <person name="Habgood R."/>
            <person name="Hainaut M."/>
            <person name="Harispe M.L."/>
            <person name="Henrissat B."/>
            <person name="Hilden K.S."/>
            <person name="Hope R."/>
            <person name="Hossain A."/>
            <person name="Karabika E."/>
            <person name="Karaffa L."/>
            <person name="Karanyi Z."/>
            <person name="Krasevec N."/>
            <person name="Kuo A."/>
            <person name="Kusch H."/>
            <person name="LaButti K."/>
            <person name="Lagendijk E.L."/>
            <person name="Lapidus A."/>
            <person name="Levasseur A."/>
            <person name="Lindquist E."/>
            <person name="Lipzen A."/>
            <person name="Logrieco A.F."/>
            <person name="MacCabe A."/>
            <person name="Maekelae M.R."/>
            <person name="Malavazi I."/>
            <person name="Melin P."/>
            <person name="Meyer V."/>
            <person name="Mielnichuk N."/>
            <person name="Miskei M."/>
            <person name="Molnar A.P."/>
            <person name="Mule G."/>
            <person name="Ngan C.Y."/>
            <person name="Orejas M."/>
            <person name="Orosz E."/>
            <person name="Ouedraogo J.P."/>
            <person name="Overkamp K.M."/>
            <person name="Park H.-S."/>
            <person name="Perrone G."/>
            <person name="Piumi F."/>
            <person name="Punt P.J."/>
            <person name="Ram A.F."/>
            <person name="Ramon A."/>
            <person name="Rauscher S."/>
            <person name="Record E."/>
            <person name="Riano-Pachon D.M."/>
            <person name="Robert V."/>
            <person name="Roehrig J."/>
            <person name="Ruller R."/>
            <person name="Salamov A."/>
            <person name="Salih N.S."/>
            <person name="Samson R.A."/>
            <person name="Sandor E."/>
            <person name="Sanguinetti M."/>
            <person name="Schuetze T."/>
            <person name="Sepcic K."/>
            <person name="Shelest E."/>
            <person name="Sherlock G."/>
            <person name="Sophianopoulou V."/>
            <person name="Squina F.M."/>
            <person name="Sun H."/>
            <person name="Susca A."/>
            <person name="Todd R.B."/>
            <person name="Tsang A."/>
            <person name="Unkles S.E."/>
            <person name="van de Wiele N."/>
            <person name="van Rossen-Uffink D."/>
            <person name="Oliveira J.V."/>
            <person name="Vesth T.C."/>
            <person name="Visser J."/>
            <person name="Yu J.-H."/>
            <person name="Zhou M."/>
            <person name="Andersen M.R."/>
            <person name="Archer D.B."/>
            <person name="Baker S.E."/>
            <person name="Benoit I."/>
            <person name="Brakhage A.A."/>
            <person name="Braus G.H."/>
            <person name="Fischer R."/>
            <person name="Frisvad J.C."/>
            <person name="Goldman G.H."/>
            <person name="Houbraken J."/>
            <person name="Oakley B."/>
            <person name="Pocsi I."/>
            <person name="Scazzocchio C."/>
            <person name="Seiboth B."/>
            <person name="vanKuyk P.A."/>
            <person name="Wortman J."/>
            <person name="Dyer P.S."/>
            <person name="Grigoriev I.V."/>
        </authorList>
    </citation>
    <scope>NUCLEOTIDE SEQUENCE [LARGE SCALE GENOMIC DNA]</scope>
    <source>
        <strain evidence="2">CBS 106.47</strain>
    </source>
</reference>
<evidence type="ECO:0000313" key="1">
    <source>
        <dbReference type="EMBL" id="OJZ80209.1"/>
    </source>
</evidence>
<gene>
    <name evidence="1" type="ORF">ASPFODRAFT_53686</name>
</gene>
<organism evidence="1 2">
    <name type="scientific">Aspergillus luchuensis (strain CBS 106.47)</name>
    <dbReference type="NCBI Taxonomy" id="1137211"/>
    <lineage>
        <taxon>Eukaryota</taxon>
        <taxon>Fungi</taxon>
        <taxon>Dikarya</taxon>
        <taxon>Ascomycota</taxon>
        <taxon>Pezizomycotina</taxon>
        <taxon>Eurotiomycetes</taxon>
        <taxon>Eurotiomycetidae</taxon>
        <taxon>Eurotiales</taxon>
        <taxon>Aspergillaceae</taxon>
        <taxon>Aspergillus</taxon>
        <taxon>Aspergillus subgen. Circumdati</taxon>
    </lineage>
</organism>